<keyword evidence="8" id="KW-0999">Mitochondrion inner membrane</keyword>
<dbReference type="GO" id="GO:0042773">
    <property type="term" value="P:ATP synthesis coupled electron transport"/>
    <property type="evidence" value="ECO:0007669"/>
    <property type="project" value="InterPro"/>
</dbReference>
<keyword evidence="10" id="KW-0249">Electron transport</keyword>
<dbReference type="PANTHER" id="PTHR42829:SF2">
    <property type="entry name" value="NADH-UBIQUINONE OXIDOREDUCTASE CHAIN 5"/>
    <property type="match status" value="1"/>
</dbReference>
<keyword evidence="13" id="KW-0830">Ubiquinone</keyword>
<dbReference type="GO" id="GO:0005743">
    <property type="term" value="C:mitochondrial inner membrane"/>
    <property type="evidence" value="ECO:0007669"/>
    <property type="project" value="UniProtKB-SubCell"/>
</dbReference>
<keyword evidence="6" id="KW-0679">Respiratory chain</keyword>
<organism evidence="21">
    <name type="scientific">Cofana yasumatsui</name>
    <dbReference type="NCBI Taxonomy" id="2741154"/>
    <lineage>
        <taxon>Eukaryota</taxon>
        <taxon>Metazoa</taxon>
        <taxon>Ecdysozoa</taxon>
        <taxon>Arthropoda</taxon>
        <taxon>Hexapoda</taxon>
        <taxon>Insecta</taxon>
        <taxon>Pterygota</taxon>
        <taxon>Neoptera</taxon>
        <taxon>Paraneoptera</taxon>
        <taxon>Hemiptera</taxon>
        <taxon>Auchenorrhyncha</taxon>
        <taxon>Membracoidea</taxon>
        <taxon>Cicadellidae</taxon>
        <taxon>Cicadellinae</taxon>
        <taxon>Cicadellini</taxon>
        <taxon>Cofana</taxon>
    </lineage>
</organism>
<feature type="transmembrane region" description="Helical" evidence="18">
    <location>
        <begin position="267"/>
        <end position="293"/>
    </location>
</feature>
<dbReference type="EMBL" id="MN793964">
    <property type="protein sequence ID" value="QKG63362.1"/>
    <property type="molecule type" value="Genomic_DNA"/>
</dbReference>
<evidence type="ECO:0000256" key="17">
    <source>
        <dbReference type="ARBA" id="ARBA00049551"/>
    </source>
</evidence>
<feature type="domain" description="NADH:quinone oxidoreductase/Mrp antiporter transmembrane" evidence="19">
    <location>
        <begin position="108"/>
        <end position="377"/>
    </location>
</feature>
<evidence type="ECO:0000256" key="7">
    <source>
        <dbReference type="ARBA" id="ARBA00022692"/>
    </source>
</evidence>
<feature type="transmembrane region" description="Helical" evidence="18">
    <location>
        <begin position="414"/>
        <end position="437"/>
    </location>
</feature>
<keyword evidence="11 18" id="KW-1133">Transmembrane helix</keyword>
<evidence type="ECO:0000259" key="19">
    <source>
        <dbReference type="Pfam" id="PF00361"/>
    </source>
</evidence>
<feature type="transmembrane region" description="Helical" evidence="18">
    <location>
        <begin position="241"/>
        <end position="260"/>
    </location>
</feature>
<evidence type="ECO:0000256" key="18">
    <source>
        <dbReference type="SAM" id="Phobius"/>
    </source>
</evidence>
<feature type="transmembrane region" description="Helical" evidence="18">
    <location>
        <begin position="88"/>
        <end position="108"/>
    </location>
</feature>
<evidence type="ECO:0000256" key="13">
    <source>
        <dbReference type="ARBA" id="ARBA00023075"/>
    </source>
</evidence>
<feature type="transmembrane region" description="Helical" evidence="18">
    <location>
        <begin position="496"/>
        <end position="515"/>
    </location>
</feature>
<feature type="transmembrane region" description="Helical" evidence="18">
    <location>
        <begin position="457"/>
        <end position="476"/>
    </location>
</feature>
<dbReference type="InterPro" id="IPR010934">
    <property type="entry name" value="NADH_DH_su5_C"/>
</dbReference>
<evidence type="ECO:0000313" key="21">
    <source>
        <dbReference type="EMBL" id="QKG63362.1"/>
    </source>
</evidence>
<comment type="subcellular location">
    <subcellularLocation>
        <location evidence="2">Mitochondrion inner membrane</location>
        <topology evidence="2">Multi-pass membrane protein</topology>
    </subcellularLocation>
</comment>
<reference evidence="21" key="1">
    <citation type="submission" date="2019-12" db="EMBL/GenBank/DDBJ databases">
        <authorList>
            <person name="Zhong L."/>
            <person name="Yang M."/>
        </authorList>
    </citation>
    <scope>NUCLEOTIDE SEQUENCE</scope>
</reference>
<comment type="function">
    <text evidence="1">Core subunit of the mitochondrial membrane respiratory chain NADH dehydrogenase (Complex I) that is believed to belong to the minimal assembly required for catalysis. Complex I functions in the transfer of electrons from NADH to the respiratory chain. The immediate electron acceptor for the enzyme is believed to be ubiquinone.</text>
</comment>
<evidence type="ECO:0000256" key="11">
    <source>
        <dbReference type="ARBA" id="ARBA00022989"/>
    </source>
</evidence>
<feature type="transmembrane region" description="Helical" evidence="18">
    <location>
        <begin position="183"/>
        <end position="202"/>
    </location>
</feature>
<keyword evidence="7 18" id="KW-0812">Transmembrane</keyword>
<feature type="transmembrane region" description="Helical" evidence="18">
    <location>
        <begin position="7"/>
        <end position="30"/>
    </location>
</feature>
<evidence type="ECO:0000256" key="4">
    <source>
        <dbReference type="ARBA" id="ARBA00021096"/>
    </source>
</evidence>
<geneLocation type="mitochondrion" evidence="21"/>
<feature type="transmembrane region" description="Helical" evidence="18">
    <location>
        <begin position="535"/>
        <end position="557"/>
    </location>
</feature>
<keyword evidence="9" id="KW-1278">Translocase</keyword>
<keyword evidence="5" id="KW-0813">Transport</keyword>
<evidence type="ECO:0000256" key="14">
    <source>
        <dbReference type="ARBA" id="ARBA00023128"/>
    </source>
</evidence>
<dbReference type="InterPro" id="IPR001750">
    <property type="entry name" value="ND/Mrp_TM"/>
</dbReference>
<evidence type="ECO:0000259" key="20">
    <source>
        <dbReference type="Pfam" id="PF06455"/>
    </source>
</evidence>
<dbReference type="GeneID" id="55760115"/>
<keyword evidence="15 18" id="KW-0472">Membrane</keyword>
<evidence type="ECO:0000256" key="3">
    <source>
        <dbReference type="ARBA" id="ARBA00012944"/>
    </source>
</evidence>
<dbReference type="GO" id="GO:0008137">
    <property type="term" value="F:NADH dehydrogenase (ubiquinone) activity"/>
    <property type="evidence" value="ECO:0007669"/>
    <property type="project" value="UniProtKB-EC"/>
</dbReference>
<feature type="transmembrane region" description="Helical" evidence="18">
    <location>
        <begin position="50"/>
        <end position="76"/>
    </location>
</feature>
<dbReference type="EC" id="7.1.1.2" evidence="3"/>
<feature type="transmembrane region" description="Helical" evidence="18">
    <location>
        <begin position="299"/>
        <end position="316"/>
    </location>
</feature>
<evidence type="ECO:0000256" key="1">
    <source>
        <dbReference type="ARBA" id="ARBA00003257"/>
    </source>
</evidence>
<dbReference type="AlphaFoldDB" id="A0A6M8PN59"/>
<keyword evidence="12" id="KW-0520">NAD</keyword>
<evidence type="ECO:0000256" key="16">
    <source>
        <dbReference type="ARBA" id="ARBA00031027"/>
    </source>
</evidence>
<dbReference type="RefSeq" id="YP_009868532.1">
    <property type="nucleotide sequence ID" value="NC_049087.1"/>
</dbReference>
<comment type="catalytic activity">
    <reaction evidence="17">
        <text>a ubiquinone + NADH + 5 H(+)(in) = a ubiquinol + NAD(+) + 4 H(+)(out)</text>
        <dbReference type="Rhea" id="RHEA:29091"/>
        <dbReference type="Rhea" id="RHEA-COMP:9565"/>
        <dbReference type="Rhea" id="RHEA-COMP:9566"/>
        <dbReference type="ChEBI" id="CHEBI:15378"/>
        <dbReference type="ChEBI" id="CHEBI:16389"/>
        <dbReference type="ChEBI" id="CHEBI:17976"/>
        <dbReference type="ChEBI" id="CHEBI:57540"/>
        <dbReference type="ChEBI" id="CHEBI:57945"/>
        <dbReference type="EC" id="7.1.1.2"/>
    </reaction>
</comment>
<feature type="transmembrane region" description="Helical" evidence="18">
    <location>
        <begin position="214"/>
        <end position="235"/>
    </location>
</feature>
<evidence type="ECO:0000256" key="9">
    <source>
        <dbReference type="ARBA" id="ARBA00022967"/>
    </source>
</evidence>
<reference evidence="21" key="2">
    <citation type="journal article" date="2020" name="Mitochondrial DNA Part B Resour">
        <title>The mitochondrial genome of Cofana yasumatsui (Hemiptera: Cicadellidae: Cicadellinae).</title>
        <authorList>
            <person name="Zhong L.-K."/>
            <person name="Yang M.-F."/>
            <person name="Yu X.-F."/>
        </authorList>
    </citation>
    <scope>NUCLEOTIDE SEQUENCE</scope>
</reference>
<protein>
    <recommendedName>
        <fullName evidence="4">NADH-ubiquinone oxidoreductase chain 5</fullName>
        <ecNumber evidence="3">7.1.1.2</ecNumber>
    </recommendedName>
    <alternativeName>
        <fullName evidence="16">NADH dehydrogenase subunit 5</fullName>
    </alternativeName>
</protein>
<dbReference type="Pfam" id="PF00361">
    <property type="entry name" value="Proton_antipo_M"/>
    <property type="match status" value="1"/>
</dbReference>
<proteinExistence type="predicted"/>
<evidence type="ECO:0000256" key="2">
    <source>
        <dbReference type="ARBA" id="ARBA00004448"/>
    </source>
</evidence>
<accession>A0A6M8PN59</accession>
<feature type="transmembrane region" description="Helical" evidence="18">
    <location>
        <begin position="328"/>
        <end position="352"/>
    </location>
</feature>
<sequence>MIKFNFYFYWFIIFLLISFLFFFTCLYFMIFDLTIMMEWKLLSLNSVSLYYTLILDWISLSFCFVVTFISSMVLIYSMEYMGYSTNSSVRFLFMVILFIISMILMIISPNLISILLGWDGLGLVSYCLVIYYSSLMSYLAGMITCLTNRVGDIGLLISVCWMMSFGSWHFIFYKEYFGDCLFYMIFISSFTKSAQIPFSCWLPAAMAAPTPVSSLVHSSTLVTAGVYLLIRFFYIISYLNFYFLFVSIMTMVFSSFCAIYEFDLKKIIALSTLSQLGLMMSSLFLGLLNLSFFHLLSHAMFKSLLFLCSGIYIFYMNDNQDIRLMGSISFMMPFTSSCFNISNLTLCGIPFLSGFFSKDSIIEFMMMSKINLFLMLIYYMSLGLTCCYSFRLFYYSMVKNSNFVSFSFIFDELVFMKFSILLLTFFSISFGSIFMWLMNFDFDFILLPKNLKYMPMLMVFLGIWLGLEFTSLDFYLPKYFYLMNGNMWFMTNYYLYLYKISYVYSYFMTSNSLLWGDYLGAEGINFYILKFSNYLQHYSMSSMKIFLLSFVIWFIILI</sequence>
<dbReference type="GO" id="GO:0003954">
    <property type="term" value="F:NADH dehydrogenase activity"/>
    <property type="evidence" value="ECO:0007669"/>
    <property type="project" value="TreeGrafter"/>
</dbReference>
<keyword evidence="14 21" id="KW-0496">Mitochondrion</keyword>
<feature type="transmembrane region" description="Helical" evidence="18">
    <location>
        <begin position="120"/>
        <end position="141"/>
    </location>
</feature>
<name>A0A6M8PN59_9HEMI</name>
<evidence type="ECO:0000256" key="8">
    <source>
        <dbReference type="ARBA" id="ARBA00022792"/>
    </source>
</evidence>
<dbReference type="PRINTS" id="PR01434">
    <property type="entry name" value="NADHDHGNASE5"/>
</dbReference>
<dbReference type="GO" id="GO:0015990">
    <property type="term" value="P:electron transport coupled proton transport"/>
    <property type="evidence" value="ECO:0007669"/>
    <property type="project" value="TreeGrafter"/>
</dbReference>
<evidence type="ECO:0000256" key="12">
    <source>
        <dbReference type="ARBA" id="ARBA00023027"/>
    </source>
</evidence>
<dbReference type="PANTHER" id="PTHR42829">
    <property type="entry name" value="NADH-UBIQUINONE OXIDOREDUCTASE CHAIN 5"/>
    <property type="match status" value="1"/>
</dbReference>
<dbReference type="InterPro" id="IPR003945">
    <property type="entry name" value="NU5C-like"/>
</dbReference>
<feature type="transmembrane region" description="Helical" evidence="18">
    <location>
        <begin position="372"/>
        <end position="394"/>
    </location>
</feature>
<dbReference type="CTD" id="4540"/>
<evidence type="ECO:0000256" key="6">
    <source>
        <dbReference type="ARBA" id="ARBA00022660"/>
    </source>
</evidence>
<evidence type="ECO:0000256" key="15">
    <source>
        <dbReference type="ARBA" id="ARBA00023136"/>
    </source>
</evidence>
<evidence type="ECO:0000256" key="10">
    <source>
        <dbReference type="ARBA" id="ARBA00022982"/>
    </source>
</evidence>
<feature type="transmembrane region" description="Helical" evidence="18">
    <location>
        <begin position="153"/>
        <end position="171"/>
    </location>
</feature>
<gene>
    <name evidence="21" type="primary">ND5</name>
</gene>
<dbReference type="Pfam" id="PF06455">
    <property type="entry name" value="NADH5_C"/>
    <property type="match status" value="1"/>
</dbReference>
<evidence type="ECO:0000256" key="5">
    <source>
        <dbReference type="ARBA" id="ARBA00022448"/>
    </source>
</evidence>
<feature type="domain" description="NADH dehydrogenase subunit 5 C-terminal" evidence="20">
    <location>
        <begin position="388"/>
        <end position="558"/>
    </location>
</feature>